<reference evidence="9 10" key="1">
    <citation type="journal article" date="2024" name="bioRxiv">
        <title>Comparative genomics of Cryptococcus and Kwoniella reveals pathogenesis evolution and contrasting karyotype dynamics via intercentromeric recombination or chromosome fusion.</title>
        <authorList>
            <person name="Coelho M.A."/>
            <person name="David-Palma M."/>
            <person name="Shea T."/>
            <person name="Bowers K."/>
            <person name="McGinley-Smith S."/>
            <person name="Mohammad A.W."/>
            <person name="Gnirke A."/>
            <person name="Yurkov A.M."/>
            <person name="Nowrousian M."/>
            <person name="Sun S."/>
            <person name="Cuomo C.A."/>
            <person name="Heitman J."/>
        </authorList>
    </citation>
    <scope>NUCLEOTIDE SEQUENCE [LARGE SCALE GENOMIC DNA]</scope>
    <source>
        <strain evidence="9 10">CBS 13917</strain>
    </source>
</reference>
<feature type="region of interest" description="Disordered" evidence="7">
    <location>
        <begin position="1"/>
        <end position="45"/>
    </location>
</feature>
<feature type="transmembrane region" description="Helical" evidence="8">
    <location>
        <begin position="148"/>
        <end position="166"/>
    </location>
</feature>
<dbReference type="PANTHER" id="PTHR43791:SF59">
    <property type="entry name" value="TRANSPORTER, PUTATIVE (AFU_ORTHOLOGUE AFUA_1G06550)-RELATED"/>
    <property type="match status" value="1"/>
</dbReference>
<proteinExistence type="inferred from homology"/>
<feature type="compositionally biased region" description="Basic and acidic residues" evidence="7">
    <location>
        <begin position="1"/>
        <end position="19"/>
    </location>
</feature>
<keyword evidence="3 8" id="KW-0812">Transmembrane</keyword>
<feature type="transmembrane region" description="Helical" evidence="8">
    <location>
        <begin position="347"/>
        <end position="368"/>
    </location>
</feature>
<keyword evidence="2" id="KW-0813">Transport</keyword>
<sequence length="562" mass="62434">MQLFNRDKKAETGHVEHAVDPNNAADLEKARSATSDEIGPAKTQAQTQGMDAAMEFLAAHGDGEHITDEESNAVRWRIDSRLMPMMCCIYFLQQLDKSSMSYSTVFNFQRDAHLHGTEYSWLASIVYFAQLVFQPLSVWALVRLPVNVWVAICFCTWGALEAILAASHSFAGLAVTRFLLGAAEASISPSFIIITSMWWSRREQPLRMNIWYSMNGMSQILGSLLVYGLGHIKSDRLKPYQVIFLTCGLLTLACAIPISIAFPARPTKARFLNDNQKRIALERVRHNNTGTQNTEFKWQQVIEALTDIKSWLWVFMIFCISLVSGGISSFGPLILQGFGLSSFQTILYNMIPGAITIVSNVLSAYAVMHFQRKSIILFVVSLFPLGGAAALYALPHTTENKHKLLAVYFILQVYNCVTGLIFSWQAANTAGHTKKTTTTGMVYVALCTGNIVGPQLYKAADAPQYHRGLIANMICLVLLSSFVVIQGLYLTYLNRRNVKRRIAKGKTGQVVDYSLEASSKWADLRAKQAEKDAAEGGAGATHNAQAFMDLTDLKNEDFIYSV</sequence>
<accession>A0AAW0Z5S1</accession>
<evidence type="ECO:0000256" key="4">
    <source>
        <dbReference type="ARBA" id="ARBA00022989"/>
    </source>
</evidence>
<evidence type="ECO:0000313" key="9">
    <source>
        <dbReference type="EMBL" id="KAK8866061.1"/>
    </source>
</evidence>
<dbReference type="Proteomes" id="UP001388673">
    <property type="component" value="Unassembled WGS sequence"/>
</dbReference>
<dbReference type="InterPro" id="IPR036259">
    <property type="entry name" value="MFS_trans_sf"/>
</dbReference>
<dbReference type="PANTHER" id="PTHR43791">
    <property type="entry name" value="PERMEASE-RELATED"/>
    <property type="match status" value="1"/>
</dbReference>
<feature type="transmembrane region" description="Helical" evidence="8">
    <location>
        <begin position="469"/>
        <end position="492"/>
    </location>
</feature>
<evidence type="ECO:0000256" key="2">
    <source>
        <dbReference type="ARBA" id="ARBA00022448"/>
    </source>
</evidence>
<keyword evidence="5 8" id="KW-0472">Membrane</keyword>
<evidence type="ECO:0000256" key="5">
    <source>
        <dbReference type="ARBA" id="ARBA00023136"/>
    </source>
</evidence>
<dbReference type="SUPFAM" id="SSF103473">
    <property type="entry name" value="MFS general substrate transporter"/>
    <property type="match status" value="1"/>
</dbReference>
<name>A0AAW0Z5S1_9TREE</name>
<feature type="transmembrane region" description="Helical" evidence="8">
    <location>
        <begin position="406"/>
        <end position="427"/>
    </location>
</feature>
<feature type="transmembrane region" description="Helical" evidence="8">
    <location>
        <begin position="242"/>
        <end position="262"/>
    </location>
</feature>
<dbReference type="Pfam" id="PF07690">
    <property type="entry name" value="MFS_1"/>
    <property type="match status" value="1"/>
</dbReference>
<comment type="similarity">
    <text evidence="6">Belongs to the major facilitator superfamily. Allantoate permease family.</text>
</comment>
<dbReference type="GO" id="GO:0022857">
    <property type="term" value="F:transmembrane transporter activity"/>
    <property type="evidence" value="ECO:0007669"/>
    <property type="project" value="InterPro"/>
</dbReference>
<evidence type="ECO:0000256" key="1">
    <source>
        <dbReference type="ARBA" id="ARBA00004141"/>
    </source>
</evidence>
<feature type="transmembrane region" description="Helical" evidence="8">
    <location>
        <begin position="210"/>
        <end position="230"/>
    </location>
</feature>
<dbReference type="FunFam" id="1.20.1250.20:FF:000064">
    <property type="entry name" value="MFS allantoate transporter"/>
    <property type="match status" value="1"/>
</dbReference>
<gene>
    <name evidence="9" type="ORF">IAR55_001212</name>
</gene>
<evidence type="ECO:0000256" key="7">
    <source>
        <dbReference type="SAM" id="MobiDB-lite"/>
    </source>
</evidence>
<dbReference type="InterPro" id="IPR011701">
    <property type="entry name" value="MFS"/>
</dbReference>
<feature type="transmembrane region" description="Helical" evidence="8">
    <location>
        <begin position="178"/>
        <end position="198"/>
    </location>
</feature>
<feature type="transmembrane region" description="Helical" evidence="8">
    <location>
        <begin position="311"/>
        <end position="335"/>
    </location>
</feature>
<comment type="caution">
    <text evidence="9">The sequence shown here is derived from an EMBL/GenBank/DDBJ whole genome shotgun (WGS) entry which is preliminary data.</text>
</comment>
<dbReference type="AlphaFoldDB" id="A0AAW0Z5S1"/>
<evidence type="ECO:0000313" key="10">
    <source>
        <dbReference type="Proteomes" id="UP001388673"/>
    </source>
</evidence>
<dbReference type="RefSeq" id="XP_066805540.1">
    <property type="nucleotide sequence ID" value="XM_066944339.1"/>
</dbReference>
<dbReference type="EMBL" id="JBCAWK010000002">
    <property type="protein sequence ID" value="KAK8866061.1"/>
    <property type="molecule type" value="Genomic_DNA"/>
</dbReference>
<protein>
    <recommendedName>
        <fullName evidence="11">Allantoate permease</fullName>
    </recommendedName>
</protein>
<keyword evidence="4 8" id="KW-1133">Transmembrane helix</keyword>
<dbReference type="Gene3D" id="1.20.1250.20">
    <property type="entry name" value="MFS general substrate transporter like domains"/>
    <property type="match status" value="2"/>
</dbReference>
<evidence type="ECO:0008006" key="11">
    <source>
        <dbReference type="Google" id="ProtNLM"/>
    </source>
</evidence>
<dbReference type="GO" id="GO:0016020">
    <property type="term" value="C:membrane"/>
    <property type="evidence" value="ECO:0007669"/>
    <property type="project" value="UniProtKB-SubCell"/>
</dbReference>
<dbReference type="GeneID" id="92178471"/>
<keyword evidence="10" id="KW-1185">Reference proteome</keyword>
<organism evidence="9 10">
    <name type="scientific">Kwoniella newhampshirensis</name>
    <dbReference type="NCBI Taxonomy" id="1651941"/>
    <lineage>
        <taxon>Eukaryota</taxon>
        <taxon>Fungi</taxon>
        <taxon>Dikarya</taxon>
        <taxon>Basidiomycota</taxon>
        <taxon>Agaricomycotina</taxon>
        <taxon>Tremellomycetes</taxon>
        <taxon>Tremellales</taxon>
        <taxon>Cryptococcaceae</taxon>
        <taxon>Kwoniella</taxon>
    </lineage>
</organism>
<dbReference type="KEGG" id="kne:92178471"/>
<comment type="subcellular location">
    <subcellularLocation>
        <location evidence="1">Membrane</location>
        <topology evidence="1">Multi-pass membrane protein</topology>
    </subcellularLocation>
</comment>
<evidence type="ECO:0000256" key="8">
    <source>
        <dbReference type="SAM" id="Phobius"/>
    </source>
</evidence>
<evidence type="ECO:0000256" key="3">
    <source>
        <dbReference type="ARBA" id="ARBA00022692"/>
    </source>
</evidence>
<feature type="transmembrane region" description="Helical" evidence="8">
    <location>
        <begin position="374"/>
        <end position="394"/>
    </location>
</feature>
<evidence type="ECO:0000256" key="6">
    <source>
        <dbReference type="ARBA" id="ARBA00037968"/>
    </source>
</evidence>